<evidence type="ECO:0000313" key="1">
    <source>
        <dbReference type="EMBL" id="KAI0040188.1"/>
    </source>
</evidence>
<dbReference type="Proteomes" id="UP000814033">
    <property type="component" value="Unassembled WGS sequence"/>
</dbReference>
<accession>A0ACB8R844</accession>
<reference evidence="1" key="2">
    <citation type="journal article" date="2022" name="New Phytol.">
        <title>Evolutionary transition to the ectomycorrhizal habit in the genomes of a hyperdiverse lineage of mushroom-forming fungi.</title>
        <authorList>
            <person name="Looney B."/>
            <person name="Miyauchi S."/>
            <person name="Morin E."/>
            <person name="Drula E."/>
            <person name="Courty P.E."/>
            <person name="Kohler A."/>
            <person name="Kuo A."/>
            <person name="LaButti K."/>
            <person name="Pangilinan J."/>
            <person name="Lipzen A."/>
            <person name="Riley R."/>
            <person name="Andreopoulos W."/>
            <person name="He G."/>
            <person name="Johnson J."/>
            <person name="Nolan M."/>
            <person name="Tritt A."/>
            <person name="Barry K.W."/>
            <person name="Grigoriev I.V."/>
            <person name="Nagy L.G."/>
            <person name="Hibbett D."/>
            <person name="Henrissat B."/>
            <person name="Matheny P.B."/>
            <person name="Labbe J."/>
            <person name="Martin F.M."/>
        </authorList>
    </citation>
    <scope>NUCLEOTIDE SEQUENCE</scope>
    <source>
        <strain evidence="1">FP105234-sp</strain>
    </source>
</reference>
<dbReference type="EMBL" id="MU276219">
    <property type="protein sequence ID" value="KAI0040188.1"/>
    <property type="molecule type" value="Genomic_DNA"/>
</dbReference>
<gene>
    <name evidence="1" type="ORF">FA95DRAFT_1585098</name>
</gene>
<reference evidence="1" key="1">
    <citation type="submission" date="2021-02" db="EMBL/GenBank/DDBJ databases">
        <authorList>
            <consortium name="DOE Joint Genome Institute"/>
            <person name="Ahrendt S."/>
            <person name="Looney B.P."/>
            <person name="Miyauchi S."/>
            <person name="Morin E."/>
            <person name="Drula E."/>
            <person name="Courty P.E."/>
            <person name="Chicoki N."/>
            <person name="Fauchery L."/>
            <person name="Kohler A."/>
            <person name="Kuo A."/>
            <person name="Labutti K."/>
            <person name="Pangilinan J."/>
            <person name="Lipzen A."/>
            <person name="Riley R."/>
            <person name="Andreopoulos W."/>
            <person name="He G."/>
            <person name="Johnson J."/>
            <person name="Barry K.W."/>
            <person name="Grigoriev I.V."/>
            <person name="Nagy L."/>
            <person name="Hibbett D."/>
            <person name="Henrissat B."/>
            <person name="Matheny P.B."/>
            <person name="Labbe J."/>
            <person name="Martin F."/>
        </authorList>
    </citation>
    <scope>NUCLEOTIDE SEQUENCE</scope>
    <source>
        <strain evidence="1">FP105234-sp</strain>
    </source>
</reference>
<sequence length="909" mass="102899">MDIPPEELVWGEQDEQELEAHHAALFGDEEGDDQDGDDQDAEFYAAGADALPMDEDRPRAGDQDDPHPLLDYGLHFPGVDGAEAQRLEDDQRRVDEEALNHEPSTILRFGGRAGEAIAQHATLSTFEAYRNSLDAGEGADNSWTPFRSKLEWEIARWAKMRGPTSTAFTELLQIDEVRDRLQLSFNSSKALNKIIDTSLPSIPEFKCEDIVIDGESYELYYRDIMQCVRHLYGNPEFLSTMAFAPECHFTDDTAEPADGAASSRSRIYGQMHTGKWWWHLQTVLENKTPGATVVPLIFSSDKTLVTDFRNKSAYPLYMTIGNISKEDRRKPSKQAQILVGYLPTARLTHIKTLETRRRAVANLFHATPALHGVKMASGDGVVRRCHPIFAVFIGDYPEQVLVTCVKSGECPKCVVYPDAVGDHMPTLPSPRSISAAREALSVIDRGPEEYITACQDAGIKPVYHPFWDDLPYSNVFMAITPDILHQLYQGMVKHLINWLTDAYGATEIDARCARLPPNHNVRLFKHGITILSRVSGQEHKDVCRILLGLIIDLELPDKTHPREVVRTVRALLDFLYLAQYPSHSDATLKYLDKALKRFHASKHIFEVLGIRQGFNIPKLHNLAHYVQSIKLFGTTDNTNTEATERLHIDYAKDAYRATNHKDVYPQMTKWLVRREQILRHSKFVQWRVEHLPGQAVIAPAPAAPRARIHIARNPSDTSVTFAQLAHRHGTENFEYALACYILAVRNPGHSSIQIANLADGLKLPFRTVATYNNIKFWLADPQAIENAPETRYRVAQVRAIFSLPLKAREAAFPPDYDGPKHLAFIEWFSPFARAAEPDHLLYRIRRAYMAGGARRSAVIPVESIRRTVHLFPRFGPATLRYWTSANVLDTCDTFYVSSFVDRHTYITIY</sequence>
<protein>
    <submittedName>
        <fullName evidence="1">Uncharacterized protein</fullName>
    </submittedName>
</protein>
<keyword evidence="2" id="KW-1185">Reference proteome</keyword>
<organism evidence="1 2">
    <name type="scientific">Auriscalpium vulgare</name>
    <dbReference type="NCBI Taxonomy" id="40419"/>
    <lineage>
        <taxon>Eukaryota</taxon>
        <taxon>Fungi</taxon>
        <taxon>Dikarya</taxon>
        <taxon>Basidiomycota</taxon>
        <taxon>Agaricomycotina</taxon>
        <taxon>Agaricomycetes</taxon>
        <taxon>Russulales</taxon>
        <taxon>Auriscalpiaceae</taxon>
        <taxon>Auriscalpium</taxon>
    </lineage>
</organism>
<proteinExistence type="predicted"/>
<evidence type="ECO:0000313" key="2">
    <source>
        <dbReference type="Proteomes" id="UP000814033"/>
    </source>
</evidence>
<name>A0ACB8R844_9AGAM</name>
<comment type="caution">
    <text evidence="1">The sequence shown here is derived from an EMBL/GenBank/DDBJ whole genome shotgun (WGS) entry which is preliminary data.</text>
</comment>